<organism evidence="2 3">
    <name type="scientific">Palleronia marisminoris</name>
    <dbReference type="NCBI Taxonomy" id="315423"/>
    <lineage>
        <taxon>Bacteria</taxon>
        <taxon>Pseudomonadati</taxon>
        <taxon>Pseudomonadota</taxon>
        <taxon>Alphaproteobacteria</taxon>
        <taxon>Rhodobacterales</taxon>
        <taxon>Roseobacteraceae</taxon>
        <taxon>Palleronia</taxon>
    </lineage>
</organism>
<evidence type="ECO:0000313" key="3">
    <source>
        <dbReference type="Proteomes" id="UP000193870"/>
    </source>
</evidence>
<evidence type="ECO:0000256" key="1">
    <source>
        <dbReference type="SAM" id="MobiDB-lite"/>
    </source>
</evidence>
<gene>
    <name evidence="2" type="ORF">PAM7066_02097</name>
</gene>
<keyword evidence="3" id="KW-1185">Reference proteome</keyword>
<protein>
    <submittedName>
        <fullName evidence="2">Uncharacterized protein</fullName>
    </submittedName>
</protein>
<sequence length="134" mass="14600">MPASAPPSDDLDSLAQVLIDGLLAVEAALTARKVGPQLKTLLRNADTASLTGKRLAGELRRSRRSTPAEPTDGCRTAEEYAPLMALILGEVCPFCRGICDPPRNLLGEIVERPAHVDVQELCQRYWAERSNKPH</sequence>
<dbReference type="Proteomes" id="UP000193870">
    <property type="component" value="Unassembled WGS sequence"/>
</dbReference>
<feature type="region of interest" description="Disordered" evidence="1">
    <location>
        <begin position="53"/>
        <end position="74"/>
    </location>
</feature>
<reference evidence="2 3" key="1">
    <citation type="submission" date="2017-03" db="EMBL/GenBank/DDBJ databases">
        <authorList>
            <person name="Afonso C.L."/>
            <person name="Miller P.J."/>
            <person name="Scott M.A."/>
            <person name="Spackman E."/>
            <person name="Goraichik I."/>
            <person name="Dimitrov K.M."/>
            <person name="Suarez D.L."/>
            <person name="Swayne D.E."/>
        </authorList>
    </citation>
    <scope>NUCLEOTIDE SEQUENCE [LARGE SCALE GENOMIC DNA]</scope>
    <source>
        <strain evidence="2 3">CECT 7066</strain>
    </source>
</reference>
<proteinExistence type="predicted"/>
<dbReference type="AlphaFoldDB" id="A0A1Y5STD9"/>
<evidence type="ECO:0000313" key="2">
    <source>
        <dbReference type="EMBL" id="SLN47419.1"/>
    </source>
</evidence>
<dbReference type="EMBL" id="FWFV01000005">
    <property type="protein sequence ID" value="SLN47419.1"/>
    <property type="molecule type" value="Genomic_DNA"/>
</dbReference>
<name>A0A1Y5STD9_9RHOB</name>
<accession>A0A1Y5STD9</accession>